<dbReference type="AlphaFoldDB" id="A0A1H4DFH6"/>
<keyword evidence="2" id="KW-1185">Reference proteome</keyword>
<evidence type="ECO:0000313" key="1">
    <source>
        <dbReference type="EMBL" id="SEA71032.1"/>
    </source>
</evidence>
<dbReference type="PROSITE" id="PS51257">
    <property type="entry name" value="PROKAR_LIPOPROTEIN"/>
    <property type="match status" value="1"/>
</dbReference>
<dbReference type="InterPro" id="IPR013783">
    <property type="entry name" value="Ig-like_fold"/>
</dbReference>
<evidence type="ECO:0008006" key="3">
    <source>
        <dbReference type="Google" id="ProtNLM"/>
    </source>
</evidence>
<reference evidence="2" key="1">
    <citation type="submission" date="2016-10" db="EMBL/GenBank/DDBJ databases">
        <authorList>
            <person name="Varghese N."/>
            <person name="Submissions S."/>
        </authorList>
    </citation>
    <scope>NUCLEOTIDE SEQUENCE [LARGE SCALE GENOMIC DNA]</scope>
    <source>
        <strain evidence="2">DSM 22376</strain>
    </source>
</reference>
<evidence type="ECO:0000313" key="2">
    <source>
        <dbReference type="Proteomes" id="UP000198951"/>
    </source>
</evidence>
<proteinExistence type="predicted"/>
<dbReference type="OrthoDB" id="1349978at2"/>
<dbReference type="RefSeq" id="WP_091089873.1">
    <property type="nucleotide sequence ID" value="NZ_FNRD01000007.1"/>
</dbReference>
<gene>
    <name evidence="1" type="ORF">SAMN05443667_107192</name>
</gene>
<dbReference type="Gene3D" id="2.60.40.10">
    <property type="entry name" value="Immunoglobulins"/>
    <property type="match status" value="1"/>
</dbReference>
<protein>
    <recommendedName>
        <fullName evidence="3">Carboxypeptidase regulatory-like domain-containing protein</fullName>
    </recommendedName>
</protein>
<accession>A0A1H4DFH6</accession>
<dbReference type="Proteomes" id="UP000198951">
    <property type="component" value="Unassembled WGS sequence"/>
</dbReference>
<dbReference type="EMBL" id="FNRD01000007">
    <property type="protein sequence ID" value="SEA71032.1"/>
    <property type="molecule type" value="Genomic_DNA"/>
</dbReference>
<dbReference type="STRING" id="150146.SAMN05443667_107192"/>
<organism evidence="1 2">
    <name type="scientific">Flavobacterium gillisiae</name>
    <dbReference type="NCBI Taxonomy" id="150146"/>
    <lineage>
        <taxon>Bacteria</taxon>
        <taxon>Pseudomonadati</taxon>
        <taxon>Bacteroidota</taxon>
        <taxon>Flavobacteriia</taxon>
        <taxon>Flavobacteriales</taxon>
        <taxon>Flavobacteriaceae</taxon>
        <taxon>Flavobacterium</taxon>
    </lineage>
</organism>
<name>A0A1H4DFH6_9FLAO</name>
<sequence>MKKLLLIILILIISACEIQYDGETKIILTGKLIDKTGKPISNKNIEIEVNGDGTYSSSDLISFGKSDKNGDFTFVFPSPKSDNTISISINNDGNEFQNKQILARKENFNNYKLDLNRITLYKNEDITSLRLITNSTSNNKQLTKILIEGLQPNNYINLNAINDASYFLETSFNVVKNQTVVIKYTITDYSSPVNVTTNDFVLNILIGNDPVIYTLAY</sequence>